<dbReference type="InterPro" id="IPR029058">
    <property type="entry name" value="AB_hydrolase_fold"/>
</dbReference>
<dbReference type="Gene3D" id="3.40.50.1820">
    <property type="entry name" value="alpha/beta hydrolase"/>
    <property type="match status" value="1"/>
</dbReference>
<dbReference type="Proteomes" id="UP001212997">
    <property type="component" value="Unassembled WGS sequence"/>
</dbReference>
<evidence type="ECO:0000256" key="2">
    <source>
        <dbReference type="ARBA" id="ARBA00043996"/>
    </source>
</evidence>
<evidence type="ECO:0000256" key="1">
    <source>
        <dbReference type="ARBA" id="ARBA00023157"/>
    </source>
</evidence>
<comment type="similarity">
    <text evidence="2">Belongs to the AB hydrolase superfamily. Lipase family. Class 3 subfamily.</text>
</comment>
<dbReference type="PANTHER" id="PTHR45856">
    <property type="entry name" value="ALPHA/BETA-HYDROLASES SUPERFAMILY PROTEIN"/>
    <property type="match status" value="1"/>
</dbReference>
<keyword evidence="8" id="KW-1185">Reference proteome</keyword>
<accession>A0AAD5V2M4</accession>
<evidence type="ECO:0000256" key="3">
    <source>
        <dbReference type="ARBA" id="ARBA00047591"/>
    </source>
</evidence>
<dbReference type="CDD" id="cd00519">
    <property type="entry name" value="Lipase_3"/>
    <property type="match status" value="1"/>
</dbReference>
<dbReference type="InterPro" id="IPR051218">
    <property type="entry name" value="Sec_MonoDiacylglyc_Lipase"/>
</dbReference>
<dbReference type="Pfam" id="PF01764">
    <property type="entry name" value="Lipase_3"/>
    <property type="match status" value="1"/>
</dbReference>
<proteinExistence type="inferred from homology"/>
<sequence length="278" mass="30494">MDNMVLLSFAYTFLSTFAVSHVLPVSGSPAPAGVITPLTKAEITSFKPFSYYANTAYCDPSFTRNWTCGLNCEANPTFEPVASGGDGDKVQFWFVGFDPTLDTVVVSHQGTDFSKIHAVLTDADVNMTKLDSGLFPGVSRYVEIHRGFGDAHARIASTILAEGIHLVNFQANSVATQGLAYNISLGAAIALLDSVFLALYLHNVIFKTVVYAMPRVGNQAFADYVDEHLYDFHHINNKKDPVAISPERFLGYHHPSGEIHIGDDNAWYVCPDKGDMRY</sequence>
<evidence type="ECO:0000313" key="7">
    <source>
        <dbReference type="EMBL" id="KAJ3484408.1"/>
    </source>
</evidence>
<dbReference type="InterPro" id="IPR002921">
    <property type="entry name" value="Fungal_lipase-type"/>
</dbReference>
<protein>
    <recommendedName>
        <fullName evidence="6">Fungal lipase-type domain-containing protein</fullName>
    </recommendedName>
</protein>
<dbReference type="GO" id="GO:0006629">
    <property type="term" value="P:lipid metabolic process"/>
    <property type="evidence" value="ECO:0007669"/>
    <property type="project" value="InterPro"/>
</dbReference>
<keyword evidence="5" id="KW-0732">Signal</keyword>
<organism evidence="7 8">
    <name type="scientific">Meripilus lineatus</name>
    <dbReference type="NCBI Taxonomy" id="2056292"/>
    <lineage>
        <taxon>Eukaryota</taxon>
        <taxon>Fungi</taxon>
        <taxon>Dikarya</taxon>
        <taxon>Basidiomycota</taxon>
        <taxon>Agaricomycotina</taxon>
        <taxon>Agaricomycetes</taxon>
        <taxon>Polyporales</taxon>
        <taxon>Meripilaceae</taxon>
        <taxon>Meripilus</taxon>
    </lineage>
</organism>
<evidence type="ECO:0000259" key="6">
    <source>
        <dbReference type="Pfam" id="PF01764"/>
    </source>
</evidence>
<comment type="catalytic activity">
    <reaction evidence="4">
        <text>a monoacylglycerol + H2O = glycerol + a fatty acid + H(+)</text>
        <dbReference type="Rhea" id="RHEA:15245"/>
        <dbReference type="ChEBI" id="CHEBI:15377"/>
        <dbReference type="ChEBI" id="CHEBI:15378"/>
        <dbReference type="ChEBI" id="CHEBI:17408"/>
        <dbReference type="ChEBI" id="CHEBI:17754"/>
        <dbReference type="ChEBI" id="CHEBI:28868"/>
    </reaction>
</comment>
<name>A0AAD5V2M4_9APHY</name>
<evidence type="ECO:0000256" key="5">
    <source>
        <dbReference type="SAM" id="SignalP"/>
    </source>
</evidence>
<feature type="chain" id="PRO_5042014483" description="Fungal lipase-type domain-containing protein" evidence="5">
    <location>
        <begin position="19"/>
        <end position="278"/>
    </location>
</feature>
<comment type="catalytic activity">
    <reaction evidence="3">
        <text>a diacylglycerol + H2O = a monoacylglycerol + a fatty acid + H(+)</text>
        <dbReference type="Rhea" id="RHEA:32731"/>
        <dbReference type="ChEBI" id="CHEBI:15377"/>
        <dbReference type="ChEBI" id="CHEBI:15378"/>
        <dbReference type="ChEBI" id="CHEBI:17408"/>
        <dbReference type="ChEBI" id="CHEBI:18035"/>
        <dbReference type="ChEBI" id="CHEBI:28868"/>
    </reaction>
</comment>
<reference evidence="7" key="1">
    <citation type="submission" date="2022-07" db="EMBL/GenBank/DDBJ databases">
        <title>Genome Sequence of Physisporinus lineatus.</title>
        <authorList>
            <person name="Buettner E."/>
        </authorList>
    </citation>
    <scope>NUCLEOTIDE SEQUENCE</scope>
    <source>
        <strain evidence="7">VT162</strain>
    </source>
</reference>
<dbReference type="AlphaFoldDB" id="A0AAD5V2M4"/>
<evidence type="ECO:0000256" key="4">
    <source>
        <dbReference type="ARBA" id="ARBA00048461"/>
    </source>
</evidence>
<dbReference type="SUPFAM" id="SSF53474">
    <property type="entry name" value="alpha/beta-Hydrolases"/>
    <property type="match status" value="1"/>
</dbReference>
<feature type="domain" description="Fungal lipase-type" evidence="6">
    <location>
        <begin position="105"/>
        <end position="247"/>
    </location>
</feature>
<keyword evidence="1" id="KW-1015">Disulfide bond</keyword>
<dbReference type="PANTHER" id="PTHR45856:SF25">
    <property type="entry name" value="FUNGAL LIPASE-LIKE DOMAIN-CONTAINING PROTEIN"/>
    <property type="match status" value="1"/>
</dbReference>
<gene>
    <name evidence="7" type="ORF">NLI96_g5672</name>
</gene>
<dbReference type="EMBL" id="JANAWD010000190">
    <property type="protein sequence ID" value="KAJ3484408.1"/>
    <property type="molecule type" value="Genomic_DNA"/>
</dbReference>
<evidence type="ECO:0000313" key="8">
    <source>
        <dbReference type="Proteomes" id="UP001212997"/>
    </source>
</evidence>
<comment type="caution">
    <text evidence="7">The sequence shown here is derived from an EMBL/GenBank/DDBJ whole genome shotgun (WGS) entry which is preliminary data.</text>
</comment>
<feature type="signal peptide" evidence="5">
    <location>
        <begin position="1"/>
        <end position="18"/>
    </location>
</feature>